<comment type="subcellular location">
    <subcellularLocation>
        <location evidence="2">Cell membrane</location>
        <topology evidence="2">Multi-pass membrane protein</topology>
    </subcellularLocation>
</comment>
<keyword evidence="9" id="KW-0067">ATP-binding</keyword>
<evidence type="ECO:0000313" key="16">
    <source>
        <dbReference type="EMBL" id="MFC5530553.1"/>
    </source>
</evidence>
<dbReference type="Gene3D" id="3.30.565.10">
    <property type="entry name" value="Histidine kinase-like ATPase, C-terminal domain"/>
    <property type="match status" value="1"/>
</dbReference>
<sequence length="604" mass="68974">MNKASLRLVSSFRNKMILIFFAITIVPFILFAYYAYNKSIEGISNSSSTFSMSYLQQAKANFETYLGQVNDQINDLIGNKELQGLLEKPLVTEEDEDEVSSDLVSFMYPRVRQINAAGVRVFPMNPELYPTYMTTLSEPLDIAQSPWFIVASKSVVPTWHLSMPGQGIYGKPMLSYVKRFTGLYDRTPRGLIVTDFGEDHLRRFFSPSDQMVGQKFLLVGADGQVLFDSNDNEWTGQPIPSKKFLKLREVNSEGTETLEFSGEEKLITYLQMDSEPWTIVSMTPMHTLTHPIAEMNRLLIGFLVIYLICSVGVVIYITLHFTDPVVRLVRLMRKLEENGFEYKVPQSNRNDEIGWLYRGFGNMMQKIEGLIEQTSRSERRKKELEFQVLSHQINPHFLYNTLESIRWKAENHGRSDIGEMVSALGNLLRLSLNQGKDITTVGREVEQVKAYVQIEQARIGRPLRVLYFFDEETLEMPFMRLLLQPLVENAIQHSIRDNFEKGKVILSGYVEDQDIVIEITDNGKGIPQSVLTQLEEEPAEGKPSTRRQGVGLRNVNERLKLYFGNTYKLKVETGEGMGTKITIRHPILDPDADDRPGSRDIDAG</sequence>
<keyword evidence="5" id="KW-0597">Phosphoprotein</keyword>
<keyword evidence="13" id="KW-0812">Transmembrane</keyword>
<dbReference type="CDD" id="cd06225">
    <property type="entry name" value="HAMP"/>
    <property type="match status" value="1"/>
</dbReference>
<dbReference type="EMBL" id="JBHSNC010000043">
    <property type="protein sequence ID" value="MFC5530553.1"/>
    <property type="molecule type" value="Genomic_DNA"/>
</dbReference>
<evidence type="ECO:0000256" key="5">
    <source>
        <dbReference type="ARBA" id="ARBA00022553"/>
    </source>
</evidence>
<dbReference type="InterPro" id="IPR003594">
    <property type="entry name" value="HATPase_dom"/>
</dbReference>
<evidence type="ECO:0000256" key="4">
    <source>
        <dbReference type="ARBA" id="ARBA00022475"/>
    </source>
</evidence>
<feature type="domain" description="Histidine kinase" evidence="14">
    <location>
        <begin position="479"/>
        <end position="589"/>
    </location>
</feature>
<dbReference type="SUPFAM" id="SSF55874">
    <property type="entry name" value="ATPase domain of HSP90 chaperone/DNA topoisomerase II/histidine kinase"/>
    <property type="match status" value="1"/>
</dbReference>
<dbReference type="Proteomes" id="UP001596108">
    <property type="component" value="Unassembled WGS sequence"/>
</dbReference>
<organism evidence="16 17">
    <name type="scientific">Cohnella yongneupensis</name>
    <dbReference type="NCBI Taxonomy" id="425006"/>
    <lineage>
        <taxon>Bacteria</taxon>
        <taxon>Bacillati</taxon>
        <taxon>Bacillota</taxon>
        <taxon>Bacilli</taxon>
        <taxon>Bacillales</taxon>
        <taxon>Paenibacillaceae</taxon>
        <taxon>Cohnella</taxon>
    </lineage>
</organism>
<evidence type="ECO:0000256" key="10">
    <source>
        <dbReference type="ARBA" id="ARBA00023012"/>
    </source>
</evidence>
<feature type="region of interest" description="Disordered" evidence="12">
    <location>
        <begin position="585"/>
        <end position="604"/>
    </location>
</feature>
<dbReference type="PANTHER" id="PTHR34220">
    <property type="entry name" value="SENSOR HISTIDINE KINASE YPDA"/>
    <property type="match status" value="1"/>
</dbReference>
<dbReference type="PROSITE" id="PS50109">
    <property type="entry name" value="HIS_KIN"/>
    <property type="match status" value="1"/>
</dbReference>
<evidence type="ECO:0000256" key="8">
    <source>
        <dbReference type="ARBA" id="ARBA00022777"/>
    </source>
</evidence>
<dbReference type="SMART" id="SM00387">
    <property type="entry name" value="HATPase_c"/>
    <property type="match status" value="1"/>
</dbReference>
<dbReference type="InterPro" id="IPR010559">
    <property type="entry name" value="Sig_transdc_His_kin_internal"/>
</dbReference>
<dbReference type="Pfam" id="PF00672">
    <property type="entry name" value="HAMP"/>
    <property type="match status" value="1"/>
</dbReference>
<reference evidence="17" key="1">
    <citation type="journal article" date="2019" name="Int. J. Syst. Evol. Microbiol.">
        <title>The Global Catalogue of Microorganisms (GCM) 10K type strain sequencing project: providing services to taxonomists for standard genome sequencing and annotation.</title>
        <authorList>
            <consortium name="The Broad Institute Genomics Platform"/>
            <consortium name="The Broad Institute Genome Sequencing Center for Infectious Disease"/>
            <person name="Wu L."/>
            <person name="Ma J."/>
        </authorList>
    </citation>
    <scope>NUCLEOTIDE SEQUENCE [LARGE SCALE GENOMIC DNA]</scope>
    <source>
        <strain evidence="17">CGMCC 1.18578</strain>
    </source>
</reference>
<dbReference type="InterPro" id="IPR005467">
    <property type="entry name" value="His_kinase_dom"/>
</dbReference>
<keyword evidence="7" id="KW-0547">Nucleotide-binding</keyword>
<feature type="domain" description="HAMP" evidence="15">
    <location>
        <begin position="319"/>
        <end position="372"/>
    </location>
</feature>
<comment type="caution">
    <text evidence="16">The sequence shown here is derived from an EMBL/GenBank/DDBJ whole genome shotgun (WGS) entry which is preliminary data.</text>
</comment>
<protein>
    <recommendedName>
        <fullName evidence="3">histidine kinase</fullName>
        <ecNumber evidence="3">2.7.13.3</ecNumber>
    </recommendedName>
</protein>
<evidence type="ECO:0000256" key="7">
    <source>
        <dbReference type="ARBA" id="ARBA00022741"/>
    </source>
</evidence>
<dbReference type="SMART" id="SM00304">
    <property type="entry name" value="HAMP"/>
    <property type="match status" value="1"/>
</dbReference>
<dbReference type="EC" id="2.7.13.3" evidence="3"/>
<keyword evidence="11 13" id="KW-0472">Membrane</keyword>
<keyword evidence="6 16" id="KW-0808">Transferase</keyword>
<keyword evidence="10" id="KW-0902">Two-component regulatory system</keyword>
<evidence type="ECO:0000259" key="15">
    <source>
        <dbReference type="PROSITE" id="PS50885"/>
    </source>
</evidence>
<keyword evidence="4" id="KW-1003">Cell membrane</keyword>
<evidence type="ECO:0000256" key="2">
    <source>
        <dbReference type="ARBA" id="ARBA00004651"/>
    </source>
</evidence>
<dbReference type="RefSeq" id="WP_378112498.1">
    <property type="nucleotide sequence ID" value="NZ_JBHSNC010000043.1"/>
</dbReference>
<keyword evidence="8 16" id="KW-0418">Kinase</keyword>
<evidence type="ECO:0000259" key="14">
    <source>
        <dbReference type="PROSITE" id="PS50109"/>
    </source>
</evidence>
<dbReference type="InterPro" id="IPR036890">
    <property type="entry name" value="HATPase_C_sf"/>
</dbReference>
<dbReference type="Gene3D" id="1.10.8.500">
    <property type="entry name" value="HAMP domain in histidine kinase"/>
    <property type="match status" value="1"/>
</dbReference>
<gene>
    <name evidence="16" type="ORF">ACFPQ4_14035</name>
</gene>
<comment type="catalytic activity">
    <reaction evidence="1">
        <text>ATP + protein L-histidine = ADP + protein N-phospho-L-histidine.</text>
        <dbReference type="EC" id="2.7.13.3"/>
    </reaction>
</comment>
<keyword evidence="17" id="KW-1185">Reference proteome</keyword>
<dbReference type="Gene3D" id="3.30.450.20">
    <property type="entry name" value="PAS domain"/>
    <property type="match status" value="1"/>
</dbReference>
<feature type="transmembrane region" description="Helical" evidence="13">
    <location>
        <begin position="298"/>
        <end position="319"/>
    </location>
</feature>
<evidence type="ECO:0000256" key="9">
    <source>
        <dbReference type="ARBA" id="ARBA00022840"/>
    </source>
</evidence>
<feature type="transmembrane region" description="Helical" evidence="13">
    <location>
        <begin position="16"/>
        <end position="36"/>
    </location>
</feature>
<name>A0ABW0R0M2_9BACL</name>
<feature type="compositionally biased region" description="Basic and acidic residues" evidence="12">
    <location>
        <begin position="593"/>
        <end position="604"/>
    </location>
</feature>
<dbReference type="Pfam" id="PF02518">
    <property type="entry name" value="HATPase_c"/>
    <property type="match status" value="1"/>
</dbReference>
<evidence type="ECO:0000256" key="13">
    <source>
        <dbReference type="SAM" id="Phobius"/>
    </source>
</evidence>
<dbReference type="GO" id="GO:0004673">
    <property type="term" value="F:protein histidine kinase activity"/>
    <property type="evidence" value="ECO:0007669"/>
    <property type="project" value="UniProtKB-EC"/>
</dbReference>
<evidence type="ECO:0000256" key="6">
    <source>
        <dbReference type="ARBA" id="ARBA00022679"/>
    </source>
</evidence>
<accession>A0ABW0R0M2</accession>
<evidence type="ECO:0000313" key="17">
    <source>
        <dbReference type="Proteomes" id="UP001596108"/>
    </source>
</evidence>
<evidence type="ECO:0000256" key="12">
    <source>
        <dbReference type="SAM" id="MobiDB-lite"/>
    </source>
</evidence>
<dbReference type="Pfam" id="PF06580">
    <property type="entry name" value="His_kinase"/>
    <property type="match status" value="1"/>
</dbReference>
<dbReference type="InterPro" id="IPR003660">
    <property type="entry name" value="HAMP_dom"/>
</dbReference>
<evidence type="ECO:0000256" key="3">
    <source>
        <dbReference type="ARBA" id="ARBA00012438"/>
    </source>
</evidence>
<dbReference type="SUPFAM" id="SSF158472">
    <property type="entry name" value="HAMP domain-like"/>
    <property type="match status" value="1"/>
</dbReference>
<dbReference type="PANTHER" id="PTHR34220:SF7">
    <property type="entry name" value="SENSOR HISTIDINE KINASE YPDA"/>
    <property type="match status" value="1"/>
</dbReference>
<dbReference type="PROSITE" id="PS50885">
    <property type="entry name" value="HAMP"/>
    <property type="match status" value="1"/>
</dbReference>
<evidence type="ECO:0000256" key="11">
    <source>
        <dbReference type="ARBA" id="ARBA00023136"/>
    </source>
</evidence>
<proteinExistence type="predicted"/>
<evidence type="ECO:0000256" key="1">
    <source>
        <dbReference type="ARBA" id="ARBA00000085"/>
    </source>
</evidence>
<keyword evidence="13" id="KW-1133">Transmembrane helix</keyword>
<dbReference type="InterPro" id="IPR050640">
    <property type="entry name" value="Bact_2-comp_sensor_kinase"/>
</dbReference>